<evidence type="ECO:0000256" key="1">
    <source>
        <dbReference type="ARBA" id="ARBA00009375"/>
    </source>
</evidence>
<comment type="similarity">
    <text evidence="1 4 5">Belongs to the tRNA pseudouridine synthase TruA family.</text>
</comment>
<dbReference type="InterPro" id="IPR020095">
    <property type="entry name" value="PsdUridine_synth_TruA_C"/>
</dbReference>
<accession>A0A8J3AEC8</accession>
<name>A0A8J3AEC8_9BIFI</name>
<comment type="function">
    <text evidence="4">Formation of pseudouridine at positions 38, 39 and 40 in the anticodon stem and loop of transfer RNAs.</text>
</comment>
<dbReference type="InterPro" id="IPR020103">
    <property type="entry name" value="PsdUridine_synth_cat_dom_sf"/>
</dbReference>
<dbReference type="SUPFAM" id="SSF55120">
    <property type="entry name" value="Pseudouridine synthase"/>
    <property type="match status" value="1"/>
</dbReference>
<gene>
    <name evidence="4 7" type="primary">truA</name>
    <name evidence="7" type="ORF">GCM10007377_00490</name>
</gene>
<sequence>MRLRIDLAYDGTDFYGWARQPDRRTVQGELERALALVLHLHKWPGILAQFRVTVAGRTDTGVHAQHQVCHVDIPDTIVQSCVGHMSYEAPVALERRLRHVVPEDIVIHRVSQAPEGFDARFSACERTYVYRVCDRGVDADPRMRHAVLQLDYELDVQAMNEAATYVAGLRDFGSFATPNPGGTTIREVKYASWQRVHTSALLPKPTSVHAGNVASNVTGFQPRFETPHMESGLLCFTIVADAFAHNMVRSLVQATLAIGRGRRDVAWFIDKLEHPRREGDTGPAPARGLTLEYVSYPADDELATRAQAIRAKRTLPEVESD</sequence>
<evidence type="ECO:0000313" key="8">
    <source>
        <dbReference type="Proteomes" id="UP000619536"/>
    </source>
</evidence>
<dbReference type="EMBL" id="BMDH01000001">
    <property type="protein sequence ID" value="GGI12344.1"/>
    <property type="molecule type" value="Genomic_DNA"/>
</dbReference>
<reference evidence="7" key="2">
    <citation type="submission" date="2020-09" db="EMBL/GenBank/DDBJ databases">
        <authorList>
            <person name="Sun Q."/>
            <person name="Sedlacek I."/>
        </authorList>
    </citation>
    <scope>NUCLEOTIDE SEQUENCE</scope>
    <source>
        <strain evidence="7">CCM 8606</strain>
    </source>
</reference>
<dbReference type="Gene3D" id="3.30.70.660">
    <property type="entry name" value="Pseudouridine synthase I, catalytic domain, C-terminal subdomain"/>
    <property type="match status" value="1"/>
</dbReference>
<dbReference type="PANTHER" id="PTHR11142">
    <property type="entry name" value="PSEUDOURIDYLATE SYNTHASE"/>
    <property type="match status" value="1"/>
</dbReference>
<evidence type="ECO:0000313" key="7">
    <source>
        <dbReference type="EMBL" id="GGI12344.1"/>
    </source>
</evidence>
<evidence type="ECO:0000256" key="3">
    <source>
        <dbReference type="ARBA" id="ARBA00023235"/>
    </source>
</evidence>
<feature type="active site" description="Nucleophile" evidence="4">
    <location>
        <position position="59"/>
    </location>
</feature>
<protein>
    <recommendedName>
        <fullName evidence="4">tRNA pseudouridine synthase A</fullName>
        <ecNumber evidence="4">5.4.99.12</ecNumber>
    </recommendedName>
    <alternativeName>
        <fullName evidence="4">tRNA pseudouridine(38-40) synthase</fullName>
    </alternativeName>
    <alternativeName>
        <fullName evidence="4">tRNA pseudouridylate synthase I</fullName>
    </alternativeName>
    <alternativeName>
        <fullName evidence="4">tRNA-uridine isomerase I</fullName>
    </alternativeName>
</protein>
<comment type="caution">
    <text evidence="7">The sequence shown here is derived from an EMBL/GenBank/DDBJ whole genome shotgun (WGS) entry which is preliminary data.</text>
</comment>
<proteinExistence type="inferred from homology"/>
<dbReference type="CDD" id="cd02570">
    <property type="entry name" value="PseudoU_synth_EcTruA"/>
    <property type="match status" value="1"/>
</dbReference>
<dbReference type="GO" id="GO:0031119">
    <property type="term" value="P:tRNA pseudouridine synthesis"/>
    <property type="evidence" value="ECO:0007669"/>
    <property type="project" value="UniProtKB-UniRule"/>
</dbReference>
<dbReference type="EC" id="5.4.99.12" evidence="4"/>
<dbReference type="Proteomes" id="UP000619536">
    <property type="component" value="Unassembled WGS sequence"/>
</dbReference>
<evidence type="ECO:0000256" key="2">
    <source>
        <dbReference type="ARBA" id="ARBA00022694"/>
    </source>
</evidence>
<dbReference type="RefSeq" id="WP_188354262.1">
    <property type="nucleotide sequence ID" value="NZ_BMDH01000001.1"/>
</dbReference>
<feature type="domain" description="Pseudouridine synthase I TruA alpha/beta" evidence="6">
    <location>
        <begin position="8"/>
        <end position="121"/>
    </location>
</feature>
<dbReference type="Gene3D" id="3.30.70.580">
    <property type="entry name" value="Pseudouridine synthase I, catalytic domain, N-terminal subdomain"/>
    <property type="match status" value="1"/>
</dbReference>
<evidence type="ECO:0000259" key="6">
    <source>
        <dbReference type="Pfam" id="PF01416"/>
    </source>
</evidence>
<keyword evidence="8" id="KW-1185">Reference proteome</keyword>
<organism evidence="7 8">
    <name type="scientific">Galliscardovia ingluviei</name>
    <dbReference type="NCBI Taxonomy" id="1769422"/>
    <lineage>
        <taxon>Bacteria</taxon>
        <taxon>Bacillati</taxon>
        <taxon>Actinomycetota</taxon>
        <taxon>Actinomycetes</taxon>
        <taxon>Bifidobacteriales</taxon>
        <taxon>Bifidobacteriaceae</taxon>
        <taxon>Galliscardovia</taxon>
    </lineage>
</organism>
<dbReference type="HAMAP" id="MF_00171">
    <property type="entry name" value="TruA"/>
    <property type="match status" value="1"/>
</dbReference>
<feature type="binding site" evidence="4">
    <location>
        <position position="128"/>
    </location>
    <ligand>
        <name>substrate</name>
    </ligand>
</feature>
<dbReference type="GO" id="GO:0160147">
    <property type="term" value="F:tRNA pseudouridine(38-40) synthase activity"/>
    <property type="evidence" value="ECO:0007669"/>
    <property type="project" value="UniProtKB-EC"/>
</dbReference>
<evidence type="ECO:0000256" key="4">
    <source>
        <dbReference type="HAMAP-Rule" id="MF_00171"/>
    </source>
</evidence>
<comment type="catalytic activity">
    <reaction evidence="4 5">
        <text>uridine(38/39/40) in tRNA = pseudouridine(38/39/40) in tRNA</text>
        <dbReference type="Rhea" id="RHEA:22376"/>
        <dbReference type="Rhea" id="RHEA-COMP:10085"/>
        <dbReference type="Rhea" id="RHEA-COMP:10087"/>
        <dbReference type="ChEBI" id="CHEBI:65314"/>
        <dbReference type="ChEBI" id="CHEBI:65315"/>
        <dbReference type="EC" id="5.4.99.12"/>
    </reaction>
</comment>
<dbReference type="InterPro" id="IPR020094">
    <property type="entry name" value="TruA/RsuA/RluB/E/F_N"/>
</dbReference>
<dbReference type="AlphaFoldDB" id="A0A8J3AEC8"/>
<evidence type="ECO:0000256" key="5">
    <source>
        <dbReference type="RuleBase" id="RU003792"/>
    </source>
</evidence>
<dbReference type="InterPro" id="IPR001406">
    <property type="entry name" value="PsdUridine_synth_TruA"/>
</dbReference>
<dbReference type="InterPro" id="IPR020097">
    <property type="entry name" value="PsdUridine_synth_TruA_a/b_dom"/>
</dbReference>
<dbReference type="PANTHER" id="PTHR11142:SF0">
    <property type="entry name" value="TRNA PSEUDOURIDINE SYNTHASE-LIKE 1"/>
    <property type="match status" value="1"/>
</dbReference>
<keyword evidence="3 4" id="KW-0413">Isomerase</keyword>
<comment type="caution">
    <text evidence="4">Lacks conserved residue(s) required for the propagation of feature annotation.</text>
</comment>
<dbReference type="GO" id="GO:0003723">
    <property type="term" value="F:RNA binding"/>
    <property type="evidence" value="ECO:0007669"/>
    <property type="project" value="InterPro"/>
</dbReference>
<feature type="domain" description="Pseudouridine synthase I TruA alpha/beta" evidence="6">
    <location>
        <begin position="162"/>
        <end position="297"/>
    </location>
</feature>
<dbReference type="Pfam" id="PF01416">
    <property type="entry name" value="PseudoU_synth_1"/>
    <property type="match status" value="2"/>
</dbReference>
<keyword evidence="2 4" id="KW-0819">tRNA processing</keyword>
<reference evidence="7" key="1">
    <citation type="journal article" date="2014" name="Int. J. Syst. Evol. Microbiol.">
        <title>Complete genome sequence of Corynebacterium casei LMG S-19264T (=DSM 44701T), isolated from a smear-ripened cheese.</title>
        <authorList>
            <consortium name="US DOE Joint Genome Institute (JGI-PGF)"/>
            <person name="Walter F."/>
            <person name="Albersmeier A."/>
            <person name="Kalinowski J."/>
            <person name="Ruckert C."/>
        </authorList>
    </citation>
    <scope>NUCLEOTIDE SEQUENCE</scope>
    <source>
        <strain evidence="7">CCM 8606</strain>
    </source>
</reference>
<dbReference type="FunFam" id="3.30.70.580:FF:000001">
    <property type="entry name" value="tRNA pseudouridine synthase A"/>
    <property type="match status" value="1"/>
</dbReference>
<comment type="subunit">
    <text evidence="4">Homodimer.</text>
</comment>